<evidence type="ECO:0000313" key="1">
    <source>
        <dbReference type="EMBL" id="KJA29098.1"/>
    </source>
</evidence>
<evidence type="ECO:0000313" key="2">
    <source>
        <dbReference type="Proteomes" id="UP000054270"/>
    </source>
</evidence>
<organism evidence="1 2">
    <name type="scientific">Hypholoma sublateritium (strain FD-334 SS-4)</name>
    <dbReference type="NCBI Taxonomy" id="945553"/>
    <lineage>
        <taxon>Eukaryota</taxon>
        <taxon>Fungi</taxon>
        <taxon>Dikarya</taxon>
        <taxon>Basidiomycota</taxon>
        <taxon>Agaricomycotina</taxon>
        <taxon>Agaricomycetes</taxon>
        <taxon>Agaricomycetidae</taxon>
        <taxon>Agaricales</taxon>
        <taxon>Agaricineae</taxon>
        <taxon>Strophariaceae</taxon>
        <taxon>Hypholoma</taxon>
    </lineage>
</organism>
<keyword evidence="2" id="KW-1185">Reference proteome</keyword>
<accession>A0A0D2MYC8</accession>
<reference evidence="2" key="1">
    <citation type="submission" date="2014-04" db="EMBL/GenBank/DDBJ databases">
        <title>Evolutionary Origins and Diversification of the Mycorrhizal Mutualists.</title>
        <authorList>
            <consortium name="DOE Joint Genome Institute"/>
            <consortium name="Mycorrhizal Genomics Consortium"/>
            <person name="Kohler A."/>
            <person name="Kuo A."/>
            <person name="Nagy L.G."/>
            <person name="Floudas D."/>
            <person name="Copeland A."/>
            <person name="Barry K.W."/>
            <person name="Cichocki N."/>
            <person name="Veneault-Fourrey C."/>
            <person name="LaButti K."/>
            <person name="Lindquist E.A."/>
            <person name="Lipzen A."/>
            <person name="Lundell T."/>
            <person name="Morin E."/>
            <person name="Murat C."/>
            <person name="Riley R."/>
            <person name="Ohm R."/>
            <person name="Sun H."/>
            <person name="Tunlid A."/>
            <person name="Henrissat B."/>
            <person name="Grigoriev I.V."/>
            <person name="Hibbett D.S."/>
            <person name="Martin F."/>
        </authorList>
    </citation>
    <scope>NUCLEOTIDE SEQUENCE [LARGE SCALE GENOMIC DNA]</scope>
    <source>
        <strain evidence="2">FD-334 SS-4</strain>
    </source>
</reference>
<protein>
    <submittedName>
        <fullName evidence="1">Uncharacterized protein</fullName>
    </submittedName>
</protein>
<dbReference type="EMBL" id="KN817519">
    <property type="protein sequence ID" value="KJA29098.1"/>
    <property type="molecule type" value="Genomic_DNA"/>
</dbReference>
<dbReference type="Proteomes" id="UP000054270">
    <property type="component" value="Unassembled WGS sequence"/>
</dbReference>
<gene>
    <name evidence="1" type="ORF">HYPSUDRAFT_32440</name>
</gene>
<proteinExistence type="predicted"/>
<name>A0A0D2MYC8_HYPSF</name>
<sequence>MAISVRAALCADAPGHLLERVARAMRQVAEPAILVPAVLDRLLVDILTPPALAFLRLTEEWLAPLAAADPARGADPRPSVLAFLQRAFGCLAGVAGGCEVRAGFALAVLRHLGRILSADQATGAAQRVRLLVVRETVWYICSALHAAIGLGGAGCGHGCRVVGRAVRGVFVDVLARETLDDSGRRMLLVVFDLYDL</sequence>
<dbReference type="AlphaFoldDB" id="A0A0D2MYC8"/>